<organism evidence="2 3">
    <name type="scientific">Hyalella azteca</name>
    <name type="common">Amphipod</name>
    <dbReference type="NCBI Taxonomy" id="294128"/>
    <lineage>
        <taxon>Eukaryota</taxon>
        <taxon>Metazoa</taxon>
        <taxon>Ecdysozoa</taxon>
        <taxon>Arthropoda</taxon>
        <taxon>Crustacea</taxon>
        <taxon>Multicrustacea</taxon>
        <taxon>Malacostraca</taxon>
        <taxon>Eumalacostraca</taxon>
        <taxon>Peracarida</taxon>
        <taxon>Amphipoda</taxon>
        <taxon>Senticaudata</taxon>
        <taxon>Talitrida</taxon>
        <taxon>Talitroidea</taxon>
        <taxon>Hyalellidae</taxon>
        <taxon>Hyalella</taxon>
    </lineage>
</organism>
<dbReference type="CDD" id="cd18186">
    <property type="entry name" value="BTB_POZ_ZBTB_KLHL-like"/>
    <property type="match status" value="1"/>
</dbReference>
<dbReference type="Pfam" id="PF07707">
    <property type="entry name" value="BACK"/>
    <property type="match status" value="1"/>
</dbReference>
<protein>
    <submittedName>
        <fullName evidence="3">BTB/POZ domain-containing protein 6</fullName>
    </submittedName>
</protein>
<gene>
    <name evidence="3" type="primary">LOC108679872</name>
</gene>
<dbReference type="PROSITE" id="PS50097">
    <property type="entry name" value="BTB"/>
    <property type="match status" value="1"/>
</dbReference>
<evidence type="ECO:0000259" key="1">
    <source>
        <dbReference type="PROSITE" id="PS50097"/>
    </source>
</evidence>
<dbReference type="InterPro" id="IPR011705">
    <property type="entry name" value="BACK"/>
</dbReference>
<dbReference type="PANTHER" id="PTHR45774">
    <property type="entry name" value="BTB/POZ DOMAIN-CONTAINING"/>
    <property type="match status" value="1"/>
</dbReference>
<reference evidence="3" key="1">
    <citation type="submission" date="2025-08" db="UniProtKB">
        <authorList>
            <consortium name="RefSeq"/>
        </authorList>
    </citation>
    <scope>IDENTIFICATION</scope>
    <source>
        <tissue evidence="3">Whole organism</tissue>
    </source>
</reference>
<dbReference type="PANTHER" id="PTHR45774:SF4">
    <property type="entry name" value="AXUNDEAD, ISOFORM F"/>
    <property type="match status" value="1"/>
</dbReference>
<dbReference type="OMA" id="WARIECC"/>
<dbReference type="OrthoDB" id="6357121at2759"/>
<feature type="domain" description="BTB" evidence="1">
    <location>
        <begin position="41"/>
        <end position="111"/>
    </location>
</feature>
<dbReference type="GO" id="GO:0005829">
    <property type="term" value="C:cytosol"/>
    <property type="evidence" value="ECO:0007669"/>
    <property type="project" value="TreeGrafter"/>
</dbReference>
<dbReference type="KEGG" id="hazt:108679872"/>
<dbReference type="GeneID" id="108679872"/>
<dbReference type="SMART" id="SM00875">
    <property type="entry name" value="BACK"/>
    <property type="match status" value="1"/>
</dbReference>
<dbReference type="Pfam" id="PF00651">
    <property type="entry name" value="BTB"/>
    <property type="match status" value="1"/>
</dbReference>
<dbReference type="Proteomes" id="UP000694843">
    <property type="component" value="Unplaced"/>
</dbReference>
<dbReference type="Gene3D" id="1.25.40.420">
    <property type="match status" value="1"/>
</dbReference>
<dbReference type="GO" id="GO:0022008">
    <property type="term" value="P:neurogenesis"/>
    <property type="evidence" value="ECO:0007669"/>
    <property type="project" value="TreeGrafter"/>
</dbReference>
<accession>A0A8B7PER0</accession>
<dbReference type="Gene3D" id="3.30.710.10">
    <property type="entry name" value="Potassium Channel Kv1.1, Chain A"/>
    <property type="match status" value="1"/>
</dbReference>
<dbReference type="AlphaFoldDB" id="A0A8B7PER0"/>
<dbReference type="RefSeq" id="XP_018024092.1">
    <property type="nucleotide sequence ID" value="XM_018168603.2"/>
</dbReference>
<sequence length="442" mass="48918">MSGSGKVVRFADETARKRPWQDSLNTSSQVLSFLLSTGMLSDITFAVGPDGRQFRLHRLILATRSQVFEEMLVIDTRYASSDDVIGVRSDPVPGFHWLMQHIYCDKTDIDSLELALQILELSEKYMVGGAYDCCLKYLRTSVKRNNVLNLYKFLVSTRSDNDVLFSLCRKVFNDNGNSVLTSPALLKLPVNCLTSLLKEPLSVSSEVVIFNAVVSWGKAQLKPKGLTCTAKNLRREVEPLIPYIRFFTMTSEDFVKNVLVADVLTSDESVVALKQIALPDVSVADVDGVKLNPSRECRIQLITKERTRQCVCEGVTRSWLTRVCFEFHLTVSDNVVLLGLKFLVENSSAPIDLEISREDSPKSVLSSSQCQSNDPHCQNVTATFLSPPHLRESVGYLVKISAAKGGSGLSIFGAEHKAATFTEAGITFTLAPGVFPQDITFI</sequence>
<evidence type="ECO:0000313" key="2">
    <source>
        <dbReference type="Proteomes" id="UP000694843"/>
    </source>
</evidence>
<keyword evidence="2" id="KW-1185">Reference proteome</keyword>
<name>A0A8B7PER0_HYAAZ</name>
<dbReference type="InterPro" id="IPR000210">
    <property type="entry name" value="BTB/POZ_dom"/>
</dbReference>
<proteinExistence type="predicted"/>
<evidence type="ECO:0000313" key="3">
    <source>
        <dbReference type="RefSeq" id="XP_018024092.1"/>
    </source>
</evidence>
<dbReference type="InterPro" id="IPR011333">
    <property type="entry name" value="SKP1/BTB/POZ_sf"/>
</dbReference>
<dbReference type="SUPFAM" id="SSF54695">
    <property type="entry name" value="POZ domain"/>
    <property type="match status" value="1"/>
</dbReference>
<dbReference type="SMART" id="SM00225">
    <property type="entry name" value="BTB"/>
    <property type="match status" value="1"/>
</dbReference>